<accession>A0A2N4TSQ9</accession>
<dbReference type="Gene3D" id="1.10.10.10">
    <property type="entry name" value="Winged helix-like DNA-binding domain superfamily/Winged helix DNA-binding domain"/>
    <property type="match status" value="1"/>
</dbReference>
<dbReference type="OrthoDB" id="8642092at2"/>
<dbReference type="InterPro" id="IPR016032">
    <property type="entry name" value="Sig_transdc_resp-reg_C-effctor"/>
</dbReference>
<dbReference type="PANTHER" id="PTHR44688">
    <property type="entry name" value="DNA-BINDING TRANSCRIPTIONAL ACTIVATOR DEVR_DOSR"/>
    <property type="match status" value="1"/>
</dbReference>
<evidence type="ECO:0000256" key="2">
    <source>
        <dbReference type="ARBA" id="ARBA00023125"/>
    </source>
</evidence>
<reference evidence="5 6" key="1">
    <citation type="submission" date="2017-12" db="EMBL/GenBank/DDBJ databases">
        <title>Draft genome sequence of Ralstonia pickettii 52.</title>
        <authorList>
            <person name="Zheng B."/>
        </authorList>
    </citation>
    <scope>NUCLEOTIDE SEQUENCE [LARGE SCALE GENOMIC DNA]</scope>
    <source>
        <strain evidence="5 6">52</strain>
    </source>
</reference>
<dbReference type="EMBL" id="PKQE01000002">
    <property type="protein sequence ID" value="PLC42743.1"/>
    <property type="molecule type" value="Genomic_DNA"/>
</dbReference>
<name>A0A2N4TSQ9_RALPI</name>
<feature type="domain" description="HTH luxR-type" evidence="4">
    <location>
        <begin position="276"/>
        <end position="341"/>
    </location>
</feature>
<protein>
    <submittedName>
        <fullName evidence="5">Helix-turn-helix transcriptional regulator</fullName>
    </submittedName>
</protein>
<dbReference type="PRINTS" id="PR00038">
    <property type="entry name" value="HTHLUXR"/>
</dbReference>
<dbReference type="CDD" id="cd06170">
    <property type="entry name" value="LuxR_C_like"/>
    <property type="match status" value="1"/>
</dbReference>
<comment type="caution">
    <text evidence="5">The sequence shown here is derived from an EMBL/GenBank/DDBJ whole genome shotgun (WGS) entry which is preliminary data.</text>
</comment>
<dbReference type="InterPro" id="IPR000792">
    <property type="entry name" value="Tscrpt_reg_LuxR_C"/>
</dbReference>
<dbReference type="Pfam" id="PF00196">
    <property type="entry name" value="GerE"/>
    <property type="match status" value="1"/>
</dbReference>
<gene>
    <name evidence="5" type="ORF">C0Q88_12460</name>
</gene>
<dbReference type="InterPro" id="IPR036388">
    <property type="entry name" value="WH-like_DNA-bd_sf"/>
</dbReference>
<evidence type="ECO:0000256" key="1">
    <source>
        <dbReference type="ARBA" id="ARBA00023015"/>
    </source>
</evidence>
<dbReference type="PROSITE" id="PS50043">
    <property type="entry name" value="HTH_LUXR_2"/>
    <property type="match status" value="1"/>
</dbReference>
<dbReference type="PANTHER" id="PTHR44688:SF16">
    <property type="entry name" value="DNA-BINDING TRANSCRIPTIONAL ACTIVATOR DEVR_DOSR"/>
    <property type="match status" value="1"/>
</dbReference>
<sequence length="347" mass="38385">MDLSTAELRALLDITGRLHEPSSRSLVERPELAQKLGALLHVDLMAQLFWWPGGAHHPHSSALWGRDQGMRVEYRHYFHAVDCIAELLQDSFEPVVIEHKVARSEWGQSEYFTDYLYRHQAYPGISLRVPDANGMLLDYRFSTSDPNKRFGDRETLLLNLLKPHLLNAQQLRVIQEGKEAGAQSDTDTDAEMHMPTFVLDGAAEPQPNAKARAILAGLSSEERDALYAALAAVANGSRGVQWNGFGLCVERSAEDGNAAPVVRVHLIARAVGSSAWFQQRFGVTAREGEVCHLMLKGMSDKQIALALNISYWTVRTHVGHIMRKVGVDSRCAIGLAALNANASDTPK</sequence>
<dbReference type="SUPFAM" id="SSF46894">
    <property type="entry name" value="C-terminal effector domain of the bipartite response regulators"/>
    <property type="match status" value="1"/>
</dbReference>
<organism evidence="5 6">
    <name type="scientific">Ralstonia pickettii</name>
    <name type="common">Burkholderia pickettii</name>
    <dbReference type="NCBI Taxonomy" id="329"/>
    <lineage>
        <taxon>Bacteria</taxon>
        <taxon>Pseudomonadati</taxon>
        <taxon>Pseudomonadota</taxon>
        <taxon>Betaproteobacteria</taxon>
        <taxon>Burkholderiales</taxon>
        <taxon>Burkholderiaceae</taxon>
        <taxon>Ralstonia</taxon>
    </lineage>
</organism>
<keyword evidence="2" id="KW-0238">DNA-binding</keyword>
<evidence type="ECO:0000256" key="3">
    <source>
        <dbReference type="ARBA" id="ARBA00023163"/>
    </source>
</evidence>
<proteinExistence type="predicted"/>
<dbReference type="RefSeq" id="WP_102065801.1">
    <property type="nucleotide sequence ID" value="NZ_PKQE01000002.1"/>
</dbReference>
<dbReference type="SMART" id="SM00421">
    <property type="entry name" value="HTH_LUXR"/>
    <property type="match status" value="1"/>
</dbReference>
<keyword evidence="1" id="KW-0805">Transcription regulation</keyword>
<dbReference type="Proteomes" id="UP000234456">
    <property type="component" value="Unassembled WGS sequence"/>
</dbReference>
<dbReference type="GO" id="GO:0003677">
    <property type="term" value="F:DNA binding"/>
    <property type="evidence" value="ECO:0007669"/>
    <property type="project" value="UniProtKB-KW"/>
</dbReference>
<keyword evidence="3" id="KW-0804">Transcription</keyword>
<dbReference type="AlphaFoldDB" id="A0A2N4TSQ9"/>
<evidence type="ECO:0000259" key="4">
    <source>
        <dbReference type="PROSITE" id="PS50043"/>
    </source>
</evidence>
<evidence type="ECO:0000313" key="6">
    <source>
        <dbReference type="Proteomes" id="UP000234456"/>
    </source>
</evidence>
<dbReference type="GO" id="GO:0006355">
    <property type="term" value="P:regulation of DNA-templated transcription"/>
    <property type="evidence" value="ECO:0007669"/>
    <property type="project" value="InterPro"/>
</dbReference>
<evidence type="ECO:0000313" key="5">
    <source>
        <dbReference type="EMBL" id="PLC42743.1"/>
    </source>
</evidence>